<name>A0ACC0UC90_9AGAM</name>
<comment type="caution">
    <text evidence="1">The sequence shown here is derived from an EMBL/GenBank/DDBJ whole genome shotgun (WGS) entry which is preliminary data.</text>
</comment>
<reference evidence="1" key="1">
    <citation type="submission" date="2021-03" db="EMBL/GenBank/DDBJ databases">
        <title>Evolutionary priming and transition to the ectomycorrhizal habit in an iconic lineage of mushroom-forming fungi: is preadaptation a requirement?</title>
        <authorList>
            <consortium name="DOE Joint Genome Institute"/>
            <person name="Looney B.P."/>
            <person name="Miyauchi S."/>
            <person name="Morin E."/>
            <person name="Drula E."/>
            <person name="Courty P.E."/>
            <person name="Chicoki N."/>
            <person name="Fauchery L."/>
            <person name="Kohler A."/>
            <person name="Kuo A."/>
            <person name="LaButti K."/>
            <person name="Pangilinan J."/>
            <person name="Lipzen A."/>
            <person name="Riley R."/>
            <person name="Andreopoulos W."/>
            <person name="He G."/>
            <person name="Johnson J."/>
            <person name="Barry K.W."/>
            <person name="Grigoriev I.V."/>
            <person name="Nagy L."/>
            <person name="Hibbett D."/>
            <person name="Henrissat B."/>
            <person name="Matheny P.B."/>
            <person name="Labbe J."/>
            <person name="Martin A.F."/>
        </authorList>
    </citation>
    <scope>NUCLEOTIDE SEQUENCE</scope>
    <source>
        <strain evidence="1">BPL698</strain>
    </source>
</reference>
<proteinExistence type="predicted"/>
<evidence type="ECO:0000313" key="1">
    <source>
        <dbReference type="EMBL" id="KAI9509345.1"/>
    </source>
</evidence>
<organism evidence="1 2">
    <name type="scientific">Russula earlei</name>
    <dbReference type="NCBI Taxonomy" id="71964"/>
    <lineage>
        <taxon>Eukaryota</taxon>
        <taxon>Fungi</taxon>
        <taxon>Dikarya</taxon>
        <taxon>Basidiomycota</taxon>
        <taxon>Agaricomycotina</taxon>
        <taxon>Agaricomycetes</taxon>
        <taxon>Russulales</taxon>
        <taxon>Russulaceae</taxon>
        <taxon>Russula</taxon>
    </lineage>
</organism>
<protein>
    <submittedName>
        <fullName evidence="1">Uncharacterized protein</fullName>
    </submittedName>
</protein>
<dbReference type="Proteomes" id="UP001207468">
    <property type="component" value="Unassembled WGS sequence"/>
</dbReference>
<keyword evidence="2" id="KW-1185">Reference proteome</keyword>
<accession>A0ACC0UC90</accession>
<gene>
    <name evidence="1" type="ORF">F5148DRAFT_1283036</name>
</gene>
<sequence>MPSLRRAFSTPSVRASPYPTLPGSRSHRHHHHPHGGYHRRSSGSDVSARKVLADIDWWRVADGQREPGGEGEEDEDEEGGEERDVGGGEENSASASDPADSGAAAARAAPTPARNAIPIPGLLAADRGESADTDASASASGIESGPERPSTPVTSEGQGQLQHRLLTLGYSPQSYLFGQLASLAAGPRTPTRRTASESSASSLESTPEVLRTPIERLSFAGMGFADPGPEMPFLRMPLTSLDAVPLAVASKHVFPGQGGLNDFMYHDDLFA</sequence>
<dbReference type="EMBL" id="JAGFNK010000066">
    <property type="protein sequence ID" value="KAI9509345.1"/>
    <property type="molecule type" value="Genomic_DNA"/>
</dbReference>
<evidence type="ECO:0000313" key="2">
    <source>
        <dbReference type="Proteomes" id="UP001207468"/>
    </source>
</evidence>